<gene>
    <name evidence="1" type="ORF">S03H2_39285</name>
</gene>
<reference evidence="1" key="1">
    <citation type="journal article" date="2014" name="Front. Microbiol.">
        <title>High frequency of phylogenetically diverse reductive dehalogenase-homologous genes in deep subseafloor sedimentary metagenomes.</title>
        <authorList>
            <person name="Kawai M."/>
            <person name="Futagami T."/>
            <person name="Toyoda A."/>
            <person name="Takaki Y."/>
            <person name="Nishi S."/>
            <person name="Hori S."/>
            <person name="Arai W."/>
            <person name="Tsubouchi T."/>
            <person name="Morono Y."/>
            <person name="Uchiyama I."/>
            <person name="Ito T."/>
            <person name="Fujiyama A."/>
            <person name="Inagaki F."/>
            <person name="Takami H."/>
        </authorList>
    </citation>
    <scope>NUCLEOTIDE SEQUENCE</scope>
    <source>
        <strain evidence="1">Expedition CK06-06</strain>
    </source>
</reference>
<evidence type="ECO:0000313" key="1">
    <source>
        <dbReference type="EMBL" id="GAH48212.1"/>
    </source>
</evidence>
<proteinExistence type="predicted"/>
<accession>X1FT87</accession>
<feature type="non-terminal residue" evidence="1">
    <location>
        <position position="1"/>
    </location>
</feature>
<protein>
    <submittedName>
        <fullName evidence="1">Uncharacterized protein</fullName>
    </submittedName>
</protein>
<organism evidence="1">
    <name type="scientific">marine sediment metagenome</name>
    <dbReference type="NCBI Taxonomy" id="412755"/>
    <lineage>
        <taxon>unclassified sequences</taxon>
        <taxon>metagenomes</taxon>
        <taxon>ecological metagenomes</taxon>
    </lineage>
</organism>
<sequence>ARIIQVDKFIYHWDGNLYETEAEMLIIWTGTSYYDPPLILPLTYNIDSPSSYRWKEIDTDIPHPGYLPNRGKVIFYIESEGQIYILETELQGIYW</sequence>
<dbReference type="EMBL" id="BARU01024276">
    <property type="protein sequence ID" value="GAH48212.1"/>
    <property type="molecule type" value="Genomic_DNA"/>
</dbReference>
<dbReference type="AlphaFoldDB" id="X1FT87"/>
<comment type="caution">
    <text evidence="1">The sequence shown here is derived from an EMBL/GenBank/DDBJ whole genome shotgun (WGS) entry which is preliminary data.</text>
</comment>
<name>X1FT87_9ZZZZ</name>